<protein>
    <submittedName>
        <fullName evidence="1">Uncharacterized protein</fullName>
    </submittedName>
</protein>
<reference evidence="1 2" key="2">
    <citation type="journal article" date="2022" name="Mol. Ecol. Resour.">
        <title>The genomes of chicory, endive, great burdock and yacon provide insights into Asteraceae paleo-polyploidization history and plant inulin production.</title>
        <authorList>
            <person name="Fan W."/>
            <person name="Wang S."/>
            <person name="Wang H."/>
            <person name="Wang A."/>
            <person name="Jiang F."/>
            <person name="Liu H."/>
            <person name="Zhao H."/>
            <person name="Xu D."/>
            <person name="Zhang Y."/>
        </authorList>
    </citation>
    <scope>NUCLEOTIDE SEQUENCE [LARGE SCALE GENOMIC DNA]</scope>
    <source>
        <strain evidence="2">cv. Punajuju</strain>
        <tissue evidence="1">Leaves</tissue>
    </source>
</reference>
<name>A0ACB8YU27_CICIN</name>
<accession>A0ACB8YU27</accession>
<comment type="caution">
    <text evidence="1">The sequence shown here is derived from an EMBL/GenBank/DDBJ whole genome shotgun (WGS) entry which is preliminary data.</text>
</comment>
<sequence>MPILCCFPSLAGRNKKNKEEKDNQTMQVRLEHMGKPLDINEFDLKSKTKSTFTVDVPFCMTKSSTCNVKVVSHESPVKALQDDEEEEAYEGEDEHEKDYNSDSHRHRQISIGKTPIQGEDEFRNTNIDNHHHISSDIDNHQHNSSDIEINDGHLSDPGASKRPFLASPKLKRSCSNLETKRVLSTNRIAPCESFDDLQKLVDGGFSPVSVTSNYSADKVILRKCSSSQILPSKSRKLWWKLLLWSHRNLHEPIKGVQNKLLLTNQQGGYSSDTLEPDRRGEKSKSKSKLPKSEKANNGDLRWNSFHQGSGLWPQNQWLAFPAGSPSPSPLTRVEEWVHEIPTETGNEEEEESEITFPPSPENGKAPATARNNDLPEEIAYANRAIQSLNSSSTVAYISGIGLKVIPSISGFSALRSVNLSGNSIVHITPGSLPKGLHILDISRNKIGAIEGLRELTRLRILDMSYNRISRIGQGLSNCTLIKELYLAGNKISNVEGLHRLRKLTIVDLSFNKITTSKALGQLVANYNSLQALNLLGNPIQSNISDDQMRKTLCGLLPKLAYLNKQPVNPQKAREVAREAVVKAALGNSSSLSGRRRTGKRVASVASSSSFSRHRSGGGGGGQKGSGRHGVKPSRPHHRSSK</sequence>
<gene>
    <name evidence="1" type="ORF">L2E82_47195</name>
</gene>
<evidence type="ECO:0000313" key="1">
    <source>
        <dbReference type="EMBL" id="KAI3689242.1"/>
    </source>
</evidence>
<dbReference type="Proteomes" id="UP001055811">
    <property type="component" value="Linkage Group LG09"/>
</dbReference>
<evidence type="ECO:0000313" key="2">
    <source>
        <dbReference type="Proteomes" id="UP001055811"/>
    </source>
</evidence>
<reference evidence="2" key="1">
    <citation type="journal article" date="2022" name="Mol. Ecol. Resour.">
        <title>The genomes of chicory, endive, great burdock and yacon provide insights into Asteraceae palaeo-polyploidization history and plant inulin production.</title>
        <authorList>
            <person name="Fan W."/>
            <person name="Wang S."/>
            <person name="Wang H."/>
            <person name="Wang A."/>
            <person name="Jiang F."/>
            <person name="Liu H."/>
            <person name="Zhao H."/>
            <person name="Xu D."/>
            <person name="Zhang Y."/>
        </authorList>
    </citation>
    <scope>NUCLEOTIDE SEQUENCE [LARGE SCALE GENOMIC DNA]</scope>
    <source>
        <strain evidence="2">cv. Punajuju</strain>
    </source>
</reference>
<keyword evidence="2" id="KW-1185">Reference proteome</keyword>
<dbReference type="EMBL" id="CM042017">
    <property type="protein sequence ID" value="KAI3689242.1"/>
    <property type="molecule type" value="Genomic_DNA"/>
</dbReference>
<proteinExistence type="predicted"/>
<organism evidence="1 2">
    <name type="scientific">Cichorium intybus</name>
    <name type="common">Chicory</name>
    <dbReference type="NCBI Taxonomy" id="13427"/>
    <lineage>
        <taxon>Eukaryota</taxon>
        <taxon>Viridiplantae</taxon>
        <taxon>Streptophyta</taxon>
        <taxon>Embryophyta</taxon>
        <taxon>Tracheophyta</taxon>
        <taxon>Spermatophyta</taxon>
        <taxon>Magnoliopsida</taxon>
        <taxon>eudicotyledons</taxon>
        <taxon>Gunneridae</taxon>
        <taxon>Pentapetalae</taxon>
        <taxon>asterids</taxon>
        <taxon>campanulids</taxon>
        <taxon>Asterales</taxon>
        <taxon>Asteraceae</taxon>
        <taxon>Cichorioideae</taxon>
        <taxon>Cichorieae</taxon>
        <taxon>Cichoriinae</taxon>
        <taxon>Cichorium</taxon>
    </lineage>
</organism>